<evidence type="ECO:0000313" key="2">
    <source>
        <dbReference type="Proteomes" id="UP000186922"/>
    </source>
</evidence>
<dbReference type="Proteomes" id="UP000186922">
    <property type="component" value="Unassembled WGS sequence"/>
</dbReference>
<keyword evidence="2" id="KW-1185">Reference proteome</keyword>
<name>A0A1D1W1T3_RAMVA</name>
<comment type="caution">
    <text evidence="1">The sequence shown here is derived from an EMBL/GenBank/DDBJ whole genome shotgun (WGS) entry which is preliminary data.</text>
</comment>
<dbReference type="EMBL" id="BDGG01000015">
    <property type="protein sequence ID" value="GAV07520.1"/>
    <property type="molecule type" value="Genomic_DNA"/>
</dbReference>
<organism evidence="1 2">
    <name type="scientific">Ramazzottius varieornatus</name>
    <name type="common">Water bear</name>
    <name type="synonym">Tardigrade</name>
    <dbReference type="NCBI Taxonomy" id="947166"/>
    <lineage>
        <taxon>Eukaryota</taxon>
        <taxon>Metazoa</taxon>
        <taxon>Ecdysozoa</taxon>
        <taxon>Tardigrada</taxon>
        <taxon>Eutardigrada</taxon>
        <taxon>Parachela</taxon>
        <taxon>Hypsibioidea</taxon>
        <taxon>Ramazzottiidae</taxon>
        <taxon>Ramazzottius</taxon>
    </lineage>
</organism>
<proteinExistence type="predicted"/>
<dbReference type="AlphaFoldDB" id="A0A1D1W1T3"/>
<sequence>MRLKFRKYRDRMGGIESKVAVMLDPRFKAQMFPNDEDLREDVLKKANEFLNAVRDAPPPAATKKSKLLSQIALERLREIASSSSIANEEIDEYLNESVVSSHTKLLD</sequence>
<evidence type="ECO:0000313" key="1">
    <source>
        <dbReference type="EMBL" id="GAV07520.1"/>
    </source>
</evidence>
<gene>
    <name evidence="1" type="primary">RvY_17346-1</name>
    <name evidence="1" type="synonym">RvY_17346.1</name>
    <name evidence="1" type="ORF">RvY_17346</name>
</gene>
<reference evidence="1 2" key="1">
    <citation type="journal article" date="2016" name="Nat. Commun.">
        <title>Extremotolerant tardigrade genome and improved radiotolerance of human cultured cells by tardigrade-unique protein.</title>
        <authorList>
            <person name="Hashimoto T."/>
            <person name="Horikawa D.D."/>
            <person name="Saito Y."/>
            <person name="Kuwahara H."/>
            <person name="Kozuka-Hata H."/>
            <person name="Shin-I T."/>
            <person name="Minakuchi Y."/>
            <person name="Ohishi K."/>
            <person name="Motoyama A."/>
            <person name="Aizu T."/>
            <person name="Enomoto A."/>
            <person name="Kondo K."/>
            <person name="Tanaka S."/>
            <person name="Hara Y."/>
            <person name="Koshikawa S."/>
            <person name="Sagara H."/>
            <person name="Miura T."/>
            <person name="Yokobori S."/>
            <person name="Miyagawa K."/>
            <person name="Suzuki Y."/>
            <person name="Kubo T."/>
            <person name="Oyama M."/>
            <person name="Kohara Y."/>
            <person name="Fujiyama A."/>
            <person name="Arakawa K."/>
            <person name="Katayama T."/>
            <person name="Toyoda A."/>
            <person name="Kunieda T."/>
        </authorList>
    </citation>
    <scope>NUCLEOTIDE SEQUENCE [LARGE SCALE GENOMIC DNA]</scope>
    <source>
        <strain evidence="1 2">YOKOZUNA-1</strain>
    </source>
</reference>
<protein>
    <submittedName>
        <fullName evidence="1">Uncharacterized protein</fullName>
    </submittedName>
</protein>
<accession>A0A1D1W1T3</accession>